<keyword evidence="2" id="KW-1185">Reference proteome</keyword>
<organism evidence="1 2">
    <name type="scientific">Pseudomonas shahriarae</name>
    <dbReference type="NCBI Taxonomy" id="2745512"/>
    <lineage>
        <taxon>Bacteria</taxon>
        <taxon>Pseudomonadati</taxon>
        <taxon>Pseudomonadota</taxon>
        <taxon>Gammaproteobacteria</taxon>
        <taxon>Pseudomonadales</taxon>
        <taxon>Pseudomonadaceae</taxon>
        <taxon>Pseudomonas</taxon>
    </lineage>
</organism>
<sequence length="94" mass="10526">MISTLELRRIIEESFRPLECQCTLTPGNSLQVRVTDPETGRVDLLVTGISTNTLVSPRAISELIAELRYDLATNKQKNLTGTAAFRRWPDVPRA</sequence>
<dbReference type="EMBL" id="JAMDHA010000005">
    <property type="protein sequence ID" value="MDD1007160.1"/>
    <property type="molecule type" value="Genomic_DNA"/>
</dbReference>
<evidence type="ECO:0000313" key="1">
    <source>
        <dbReference type="EMBL" id="MDD1007160.1"/>
    </source>
</evidence>
<evidence type="ECO:0000313" key="2">
    <source>
        <dbReference type="Proteomes" id="UP001148185"/>
    </source>
</evidence>
<name>A0A9X4BZB1_9PSED</name>
<dbReference type="Proteomes" id="UP001148185">
    <property type="component" value="Unassembled WGS sequence"/>
</dbReference>
<reference evidence="1 2" key="1">
    <citation type="submission" date="2022-05" db="EMBL/GenBank/DDBJ databases">
        <title>Novel Pseudomonas spp. Isolated from a Rainbow Trout Aquaculture Facility.</title>
        <authorList>
            <person name="Testerman T."/>
            <person name="Graf J."/>
        </authorList>
    </citation>
    <scope>NUCLEOTIDE SEQUENCE [LARGE SCALE GENOMIC DNA]</scope>
    <source>
        <strain evidence="1 2">ID1042</strain>
    </source>
</reference>
<dbReference type="RefSeq" id="WP_150631395.1">
    <property type="nucleotide sequence ID" value="NZ_JAMDHA010000005.1"/>
</dbReference>
<dbReference type="InterPro" id="IPR012448">
    <property type="entry name" value="DUF1652"/>
</dbReference>
<dbReference type="AlphaFoldDB" id="A0A9X4BZB1"/>
<gene>
    <name evidence="1" type="ORF">M5G27_06665</name>
</gene>
<proteinExistence type="predicted"/>
<comment type="caution">
    <text evidence="1">The sequence shown here is derived from an EMBL/GenBank/DDBJ whole genome shotgun (WGS) entry which is preliminary data.</text>
</comment>
<dbReference type="Pfam" id="PF07865">
    <property type="entry name" value="DUF1652"/>
    <property type="match status" value="1"/>
</dbReference>
<protein>
    <submittedName>
        <fullName evidence="1">DUF1652 domain-containing protein</fullName>
    </submittedName>
</protein>
<accession>A0A9X4BZB1</accession>